<sequence>MARVSPLKHADLNCLGRYSFAARPPREGLRPLRDPVTVHLGEDDESTGE</sequence>
<name>A0ABY6EBU7_9ACTN</name>
<evidence type="ECO:0000256" key="1">
    <source>
        <dbReference type="SAM" id="MobiDB-lite"/>
    </source>
</evidence>
<evidence type="ECO:0000313" key="2">
    <source>
        <dbReference type="EMBL" id="UXY24117.1"/>
    </source>
</evidence>
<feature type="compositionally biased region" description="Basic and acidic residues" evidence="1">
    <location>
        <begin position="24"/>
        <end position="33"/>
    </location>
</feature>
<gene>
    <name evidence="2" type="ORF">N8I84_39555</name>
</gene>
<dbReference type="EMBL" id="CP106793">
    <property type="protein sequence ID" value="UXY24117.1"/>
    <property type="molecule type" value="Genomic_DNA"/>
</dbReference>
<protein>
    <submittedName>
        <fullName evidence="2">Uncharacterized protein</fullName>
    </submittedName>
</protein>
<dbReference type="Proteomes" id="UP001061298">
    <property type="component" value="Chromosome"/>
</dbReference>
<feature type="region of interest" description="Disordered" evidence="1">
    <location>
        <begin position="24"/>
        <end position="49"/>
    </location>
</feature>
<reference evidence="2" key="1">
    <citation type="submission" date="2022-10" db="EMBL/GenBank/DDBJ databases">
        <authorList>
            <person name="Mo P."/>
        </authorList>
    </citation>
    <scope>NUCLEOTIDE SEQUENCE</scope>
    <source>
        <strain evidence="2">HUAS 13-4</strain>
    </source>
</reference>
<organism evidence="2 3">
    <name type="scientific">Streptomyces cynarae</name>
    <dbReference type="NCBI Taxonomy" id="2981134"/>
    <lineage>
        <taxon>Bacteria</taxon>
        <taxon>Bacillati</taxon>
        <taxon>Actinomycetota</taxon>
        <taxon>Actinomycetes</taxon>
        <taxon>Kitasatosporales</taxon>
        <taxon>Streptomycetaceae</taxon>
        <taxon>Streptomyces</taxon>
    </lineage>
</organism>
<keyword evidence="3" id="KW-1185">Reference proteome</keyword>
<evidence type="ECO:0000313" key="3">
    <source>
        <dbReference type="Proteomes" id="UP001061298"/>
    </source>
</evidence>
<proteinExistence type="predicted"/>
<accession>A0ABY6EBU7</accession>